<protein>
    <recommendedName>
        <fullName evidence="3">SCP domain-containing protein</fullName>
    </recommendedName>
</protein>
<dbReference type="EMBL" id="BMDZ01000018">
    <property type="protein sequence ID" value="GGB37922.1"/>
    <property type="molecule type" value="Genomic_DNA"/>
</dbReference>
<sequence>MVAALWAMAGCAGGPDKGADVPAPMTAREAFMLDGAIRPDLIYPEPVPLSPAAFPQGRVPVKAIFDQAADLARCEPGRLKPAERQQVLDQLNHVRALHRLPPVRYEPADDRLTTAAALIMAANDTLTHTPTPAMLCWTVEGAEGADVSNLGKERDWTDMGDAVPNVRPSGVANWLVDQDVTILGHRRWLLMPALDSVSYGRTIGNPPGPPTNRQVSAEAIRVTGRRQDISRLGTEVIAYPIGDYPRQLFPSDDVALSVSILADRSPHGGNGRGVVDFDRALIRVMGPDGVALPVRDVGQDYEPFGLANVLYWKLSGVQPGVRYQVEIRDIRVHGVSRAVAYPFRLIATGAPVSGG</sequence>
<dbReference type="Gene3D" id="3.40.33.10">
    <property type="entry name" value="CAP"/>
    <property type="match status" value="1"/>
</dbReference>
<evidence type="ECO:0000313" key="1">
    <source>
        <dbReference type="EMBL" id="GGB37922.1"/>
    </source>
</evidence>
<dbReference type="InterPro" id="IPR035940">
    <property type="entry name" value="CAP_sf"/>
</dbReference>
<proteinExistence type="predicted"/>
<name>A0ABQ1IET7_9PROT</name>
<dbReference type="Proteomes" id="UP000603352">
    <property type="component" value="Unassembled WGS sequence"/>
</dbReference>
<comment type="caution">
    <text evidence="1">The sequence shown here is derived from an EMBL/GenBank/DDBJ whole genome shotgun (WGS) entry which is preliminary data.</text>
</comment>
<organism evidence="1 2">
    <name type="scientific">Tistrella bauzanensis</name>
    <dbReference type="NCBI Taxonomy" id="657419"/>
    <lineage>
        <taxon>Bacteria</taxon>
        <taxon>Pseudomonadati</taxon>
        <taxon>Pseudomonadota</taxon>
        <taxon>Alphaproteobacteria</taxon>
        <taxon>Geminicoccales</taxon>
        <taxon>Geminicoccaceae</taxon>
        <taxon>Tistrella</taxon>
    </lineage>
</organism>
<reference evidence="2" key="1">
    <citation type="journal article" date="2019" name="Int. J. Syst. Evol. Microbiol.">
        <title>The Global Catalogue of Microorganisms (GCM) 10K type strain sequencing project: providing services to taxonomists for standard genome sequencing and annotation.</title>
        <authorList>
            <consortium name="The Broad Institute Genomics Platform"/>
            <consortium name="The Broad Institute Genome Sequencing Center for Infectious Disease"/>
            <person name="Wu L."/>
            <person name="Ma J."/>
        </authorList>
    </citation>
    <scope>NUCLEOTIDE SEQUENCE [LARGE SCALE GENOMIC DNA]</scope>
    <source>
        <strain evidence="2">CGMCC 1.10188</strain>
    </source>
</reference>
<evidence type="ECO:0000313" key="2">
    <source>
        <dbReference type="Proteomes" id="UP000603352"/>
    </source>
</evidence>
<accession>A0ABQ1IET7</accession>
<evidence type="ECO:0008006" key="3">
    <source>
        <dbReference type="Google" id="ProtNLM"/>
    </source>
</evidence>
<keyword evidence="2" id="KW-1185">Reference proteome</keyword>
<gene>
    <name evidence="1" type="ORF">GCM10011505_19300</name>
</gene>